<protein>
    <submittedName>
        <fullName evidence="1">Uncharacterized protein</fullName>
    </submittedName>
</protein>
<dbReference type="AlphaFoldDB" id="A0AAU8P9J0"/>
<accession>A0AAU8P9J0</accession>
<dbReference type="KEGG" id="dku:Desku_1034"/>
<organism evidence="1 2">
    <name type="scientific">Desulfofundulus kuznetsovii (strain DSM 6115 / VKM B-1805 / 17)</name>
    <name type="common">Desulfotomaculum kuznetsovii</name>
    <dbReference type="NCBI Taxonomy" id="760568"/>
    <lineage>
        <taxon>Bacteria</taxon>
        <taxon>Bacillati</taxon>
        <taxon>Bacillota</taxon>
        <taxon>Clostridia</taxon>
        <taxon>Eubacteriales</taxon>
        <taxon>Peptococcaceae</taxon>
        <taxon>Desulfofundulus</taxon>
    </lineage>
</organism>
<dbReference type="RefSeq" id="WP_013822140.1">
    <property type="nucleotide sequence ID" value="NC_015573.1"/>
</dbReference>
<keyword evidence="2" id="KW-1185">Reference proteome</keyword>
<name>A0AAU8P9J0_DESK7</name>
<proteinExistence type="predicted"/>
<dbReference type="Proteomes" id="UP000009229">
    <property type="component" value="Chromosome"/>
</dbReference>
<gene>
    <name evidence="1" type="ordered locus">Desku_1034</name>
</gene>
<evidence type="ECO:0000313" key="1">
    <source>
        <dbReference type="EMBL" id="AEG14625.1"/>
    </source>
</evidence>
<dbReference type="EMBL" id="CP002770">
    <property type="protein sequence ID" value="AEG14625.1"/>
    <property type="molecule type" value="Genomic_DNA"/>
</dbReference>
<sequence length="179" mass="20297">MIYAEIDGKISVEEDVLTSTAIGLLSLLPDEQLISFLGRAISVEKRLLSNQIRNFTRVKSIDFWKTGFAGGIPDVLVKLENTHCGSSCVLVIEVKHRADKSGSAYIEDGVIRNKEVDQLNRYWNGLVEQYPKAEKAVVFLTGHRVMPREDLWISWKASGGKAQIYWLSWYRADPLRLDN</sequence>
<reference evidence="2" key="1">
    <citation type="submission" date="2011-05" db="EMBL/GenBank/DDBJ databases">
        <title>Complete sequence of Desulfotomaculum kuznetsovii DSM 6115.</title>
        <authorList>
            <person name="Lucas S."/>
            <person name="Han J."/>
            <person name="Lapidus A."/>
            <person name="Cheng J.-F."/>
            <person name="Goodwin L."/>
            <person name="Pitluck S."/>
            <person name="Peters L."/>
            <person name="Mikhailova N."/>
            <person name="Lu M."/>
            <person name="Saunders E."/>
            <person name="Han C."/>
            <person name="Tapia R."/>
            <person name="Land M."/>
            <person name="Hauser L."/>
            <person name="Kyrpides N."/>
            <person name="Ivanova N."/>
            <person name="Pagani I."/>
            <person name="Nazina T."/>
            <person name="Ivanova A."/>
            <person name="Parshina S."/>
            <person name="Kuever J."/>
            <person name="Muyzer G."/>
            <person name="Plugge C."/>
            <person name="Stams A."/>
            <person name="Woyke T."/>
        </authorList>
    </citation>
    <scope>NUCLEOTIDE SEQUENCE [LARGE SCALE GENOMIC DNA]</scope>
    <source>
        <strain evidence="2">DSM 6115 / VKM B-1805 / 17</strain>
    </source>
</reference>
<evidence type="ECO:0000313" key="2">
    <source>
        <dbReference type="Proteomes" id="UP000009229"/>
    </source>
</evidence>